<dbReference type="Proteomes" id="UP000305451">
    <property type="component" value="Unassembled WGS sequence"/>
</dbReference>
<comment type="caution">
    <text evidence="1">The sequence shown here is derived from an EMBL/GenBank/DDBJ whole genome shotgun (WGS) entry which is preliminary data.</text>
</comment>
<dbReference type="AlphaFoldDB" id="A0A4S2HDJ3"/>
<dbReference type="OrthoDB" id="69432at2"/>
<organism evidence="1 2">
    <name type="scientific">Marinicauda pacifica</name>
    <dbReference type="NCBI Taxonomy" id="1133559"/>
    <lineage>
        <taxon>Bacteria</taxon>
        <taxon>Pseudomonadati</taxon>
        <taxon>Pseudomonadota</taxon>
        <taxon>Alphaproteobacteria</taxon>
        <taxon>Maricaulales</taxon>
        <taxon>Maricaulaceae</taxon>
        <taxon>Marinicauda</taxon>
    </lineage>
</organism>
<name>A0A4S2HDJ3_9PROT</name>
<proteinExistence type="predicted"/>
<dbReference type="EMBL" id="SRXV01000001">
    <property type="protein sequence ID" value="TGY94117.1"/>
    <property type="molecule type" value="Genomic_DNA"/>
</dbReference>
<dbReference type="RefSeq" id="WP_135943312.1">
    <property type="nucleotide sequence ID" value="NZ_BMEI01000001.1"/>
</dbReference>
<evidence type="ECO:0000313" key="2">
    <source>
        <dbReference type="Proteomes" id="UP000305451"/>
    </source>
</evidence>
<protein>
    <recommendedName>
        <fullName evidence="3">TraB/GumN family protein</fullName>
    </recommendedName>
</protein>
<keyword evidence="2" id="KW-1185">Reference proteome</keyword>
<gene>
    <name evidence="1" type="ORF">E5162_02210</name>
</gene>
<accession>A0A4S2HDJ3</accession>
<dbReference type="Pfam" id="PF18950">
    <property type="entry name" value="DUF5694"/>
    <property type="match status" value="1"/>
</dbReference>
<dbReference type="InterPro" id="IPR043749">
    <property type="entry name" value="DUF5694"/>
</dbReference>
<reference evidence="1 2" key="1">
    <citation type="journal article" date="2013" name="Int. J. Syst. Evol. Microbiol.">
        <title>Marinicauda pacifica gen. nov., sp. nov., a prosthecate alphaproteobacterium of the family Hyphomonadaceae isolated from deep seawater.</title>
        <authorList>
            <person name="Zhang X.Y."/>
            <person name="Li G.W."/>
            <person name="Wang C.S."/>
            <person name="Zhang Y.J."/>
            <person name="Xu X.W."/>
            <person name="Li H."/>
            <person name="Liu A."/>
            <person name="Liu C."/>
            <person name="Xie B.B."/>
            <person name="Qin Q.L."/>
            <person name="Xu Z."/>
            <person name="Chen X.L."/>
            <person name="Zhou B.C."/>
            <person name="Zhang Y.Z."/>
        </authorList>
    </citation>
    <scope>NUCLEOTIDE SEQUENCE [LARGE SCALE GENOMIC DNA]</scope>
    <source>
        <strain evidence="1 2">P-1 km-3</strain>
    </source>
</reference>
<evidence type="ECO:0008006" key="3">
    <source>
        <dbReference type="Google" id="ProtNLM"/>
    </source>
</evidence>
<evidence type="ECO:0000313" key="1">
    <source>
        <dbReference type="EMBL" id="TGY94117.1"/>
    </source>
</evidence>
<sequence>MLTLLIAAGMLAAAQSDPAPGSQVTDSLATDAAPIEVMVLGTYHFTGGGQDLHNADVDDHLAPERQREIEAVVDALASFDPDKIMVELTPEHEAGFNETYRAYRAGEHTLTVNERQQLGMRLAARLGHEQLYAVDYQNGMDFEAMLGAAQANEQDRLLAEFENFNARIPAMMSRFETGPVSERLRGANAPETAQLHSVYLTLAQMGSVEDPIGAHQMGNWWERNLVIFSRIAAHSEPGERILVIYGSGHTYLLEQFFGEAPGFDLVDPLSILP</sequence>